<evidence type="ECO:0000313" key="1">
    <source>
        <dbReference type="EMBL" id="GJE98294.1"/>
    </source>
</evidence>
<gene>
    <name evidence="1" type="ORF">PsYK624_145200</name>
</gene>
<name>A0A9P3GQ45_9APHY</name>
<accession>A0A9P3GQ45</accession>
<keyword evidence="2" id="KW-1185">Reference proteome</keyword>
<sequence length="68" mass="7669">MYSELTATTAVDAPMLQAEVKITNAEEWRWACREQGTSRAGVCSLCHRRFASRHARHELAAFAVCCLR</sequence>
<evidence type="ECO:0000313" key="2">
    <source>
        <dbReference type="Proteomes" id="UP000703269"/>
    </source>
</evidence>
<reference evidence="1 2" key="1">
    <citation type="submission" date="2021-08" db="EMBL/GenBank/DDBJ databases">
        <title>Draft Genome Sequence of Phanerochaete sordida strain YK-624.</title>
        <authorList>
            <person name="Mori T."/>
            <person name="Dohra H."/>
            <person name="Suzuki T."/>
            <person name="Kawagishi H."/>
            <person name="Hirai H."/>
        </authorList>
    </citation>
    <scope>NUCLEOTIDE SEQUENCE [LARGE SCALE GENOMIC DNA]</scope>
    <source>
        <strain evidence="1 2">YK-624</strain>
    </source>
</reference>
<protein>
    <submittedName>
        <fullName evidence="1">Uncharacterized protein</fullName>
    </submittedName>
</protein>
<proteinExistence type="predicted"/>
<dbReference type="EMBL" id="BPQB01000085">
    <property type="protein sequence ID" value="GJE98294.1"/>
    <property type="molecule type" value="Genomic_DNA"/>
</dbReference>
<dbReference type="Proteomes" id="UP000703269">
    <property type="component" value="Unassembled WGS sequence"/>
</dbReference>
<dbReference type="AlphaFoldDB" id="A0A9P3GQ45"/>
<organism evidence="1 2">
    <name type="scientific">Phanerochaete sordida</name>
    <dbReference type="NCBI Taxonomy" id="48140"/>
    <lineage>
        <taxon>Eukaryota</taxon>
        <taxon>Fungi</taxon>
        <taxon>Dikarya</taxon>
        <taxon>Basidiomycota</taxon>
        <taxon>Agaricomycotina</taxon>
        <taxon>Agaricomycetes</taxon>
        <taxon>Polyporales</taxon>
        <taxon>Phanerochaetaceae</taxon>
        <taxon>Phanerochaete</taxon>
    </lineage>
</organism>
<comment type="caution">
    <text evidence="1">The sequence shown here is derived from an EMBL/GenBank/DDBJ whole genome shotgun (WGS) entry which is preliminary data.</text>
</comment>